<feature type="transmembrane region" description="Helical" evidence="1">
    <location>
        <begin position="406"/>
        <end position="428"/>
    </location>
</feature>
<proteinExistence type="predicted"/>
<keyword evidence="1" id="KW-0812">Transmembrane</keyword>
<dbReference type="Gene3D" id="3.30.450.20">
    <property type="entry name" value="PAS domain"/>
    <property type="match status" value="1"/>
</dbReference>
<keyword evidence="1" id="KW-1133">Transmembrane helix</keyword>
<protein>
    <recommendedName>
        <fullName evidence="4">Transmembrane protein</fullName>
    </recommendedName>
</protein>
<reference evidence="2 3" key="1">
    <citation type="journal article" date="2006" name="Nature">
        <title>Global trends of whole-genome duplications revealed by the ciliate Paramecium tetraurelia.</title>
        <authorList>
            <consortium name="Genoscope"/>
            <person name="Aury J.-M."/>
            <person name="Jaillon O."/>
            <person name="Duret L."/>
            <person name="Noel B."/>
            <person name="Jubin C."/>
            <person name="Porcel B.M."/>
            <person name="Segurens B."/>
            <person name="Daubin V."/>
            <person name="Anthouard V."/>
            <person name="Aiach N."/>
            <person name="Arnaiz O."/>
            <person name="Billaut A."/>
            <person name="Beisson J."/>
            <person name="Blanc I."/>
            <person name="Bouhouche K."/>
            <person name="Camara F."/>
            <person name="Duharcourt S."/>
            <person name="Guigo R."/>
            <person name="Gogendeau D."/>
            <person name="Katinka M."/>
            <person name="Keller A.-M."/>
            <person name="Kissmehl R."/>
            <person name="Klotz C."/>
            <person name="Koll F."/>
            <person name="Le Moue A."/>
            <person name="Lepere C."/>
            <person name="Malinsky S."/>
            <person name="Nowacki M."/>
            <person name="Nowak J.K."/>
            <person name="Plattner H."/>
            <person name="Poulain J."/>
            <person name="Ruiz F."/>
            <person name="Serrano V."/>
            <person name="Zagulski M."/>
            <person name="Dessen P."/>
            <person name="Betermier M."/>
            <person name="Weissenbach J."/>
            <person name="Scarpelli C."/>
            <person name="Schachter V."/>
            <person name="Sperling L."/>
            <person name="Meyer E."/>
            <person name="Cohen J."/>
            <person name="Wincker P."/>
        </authorList>
    </citation>
    <scope>NUCLEOTIDE SEQUENCE [LARGE SCALE GENOMIC DNA]</scope>
    <source>
        <strain evidence="2 3">Stock d4-2</strain>
    </source>
</reference>
<sequence length="563" mass="66628">MALFCSCFRKMRSNLKMRSQILLINAIIFTFTLCMLLIAYILNRGQSLSILNISSQTLMIDELQNLLNTASNLIEFQIRFFYSRSNLYKSIVAQITLTKLNILNQIIYNTDYQSLESPQLCPQNASFFDPNHDYPLSCIIYQTLNDDTSYYNSTQDYQLRNLTHLFNEMILTIDLTGEFIPNDLFMVSDSNPNQFSFYYPQWIKYKTFRPKQRSWYQSHFANLKLNPNNHTQLSEIYKYFNDSDVYSMTMTQSFFNKTKQVDGLFAADIYLQNAYFNTSNLNMMIVNYDGKLILSNYKNYLLANSTKYESFDDEKTTGFNKSDWLAVLNFINHNIKESTCSSNYNTQNQLCLYNSAYQSDVFISAKQIKGLDYYLIVFNNIQDQTTLIQMMNSLMETIQQQFAQQIIIIGLICCAFTILSFLLIYLICRPMFKLIKLSNSYINSHMVSKSFRDQQLKRVWNNQEKFNSFMKNQVLNHNPQKTNNLMIQLIQLFQRLFDRIFDQQNKKSEQCFIIQSFNYPKTQQRDMNISQLIKERKFEEVSSDEFNLFLSYTLKQLKRQFSL</sequence>
<accession>A0EEC4</accession>
<dbReference type="RefSeq" id="XP_001461038.1">
    <property type="nucleotide sequence ID" value="XM_001461001.1"/>
</dbReference>
<evidence type="ECO:0008006" key="4">
    <source>
        <dbReference type="Google" id="ProtNLM"/>
    </source>
</evidence>
<dbReference type="KEGG" id="ptm:GSPATT00025986001"/>
<keyword evidence="1" id="KW-0472">Membrane</keyword>
<dbReference type="AlphaFoldDB" id="A0EEC4"/>
<dbReference type="OrthoDB" id="294664at2759"/>
<dbReference type="EMBL" id="CT868673">
    <property type="protein sequence ID" value="CAK93642.1"/>
    <property type="molecule type" value="Genomic_DNA"/>
</dbReference>
<evidence type="ECO:0000313" key="2">
    <source>
        <dbReference type="EMBL" id="CAK93642.1"/>
    </source>
</evidence>
<dbReference type="InParanoid" id="A0EEC4"/>
<evidence type="ECO:0000313" key="3">
    <source>
        <dbReference type="Proteomes" id="UP000000600"/>
    </source>
</evidence>
<keyword evidence="3" id="KW-1185">Reference proteome</keyword>
<dbReference type="HOGENOM" id="CLU_476076_0_0_1"/>
<dbReference type="OMA" id="NMMIVNY"/>
<dbReference type="GeneID" id="5046823"/>
<feature type="transmembrane region" description="Helical" evidence="1">
    <location>
        <begin position="21"/>
        <end position="42"/>
    </location>
</feature>
<gene>
    <name evidence="2" type="ORF">GSPATT00025986001</name>
</gene>
<organism evidence="2 3">
    <name type="scientific">Paramecium tetraurelia</name>
    <dbReference type="NCBI Taxonomy" id="5888"/>
    <lineage>
        <taxon>Eukaryota</taxon>
        <taxon>Sar</taxon>
        <taxon>Alveolata</taxon>
        <taxon>Ciliophora</taxon>
        <taxon>Intramacronucleata</taxon>
        <taxon>Oligohymenophorea</taxon>
        <taxon>Peniculida</taxon>
        <taxon>Parameciidae</taxon>
        <taxon>Paramecium</taxon>
    </lineage>
</organism>
<dbReference type="Proteomes" id="UP000000600">
    <property type="component" value="Unassembled WGS sequence"/>
</dbReference>
<name>A0EEC4_PARTE</name>
<evidence type="ECO:0000256" key="1">
    <source>
        <dbReference type="SAM" id="Phobius"/>
    </source>
</evidence>